<keyword evidence="2" id="KW-0732">Signal</keyword>
<dbReference type="EMBL" id="JBBBZM010000120">
    <property type="protein sequence ID" value="KAL0633613.1"/>
    <property type="molecule type" value="Genomic_DNA"/>
</dbReference>
<comment type="caution">
    <text evidence="3">The sequence shown here is derived from an EMBL/GenBank/DDBJ whole genome shotgun (WGS) entry which is preliminary data.</text>
</comment>
<dbReference type="PANTHER" id="PTHR12840:SF1">
    <property type="entry name" value="NADH DEHYDROGENASE [UBIQUINONE] 1 BETA SUBCOMPLEX SUBUNIT 8, MITOCHONDRIAL"/>
    <property type="match status" value="1"/>
</dbReference>
<evidence type="ECO:0000256" key="1">
    <source>
        <dbReference type="SAM" id="Phobius"/>
    </source>
</evidence>
<keyword evidence="4" id="KW-1185">Reference proteome</keyword>
<keyword evidence="1" id="KW-0472">Membrane</keyword>
<dbReference type="PANTHER" id="PTHR12840">
    <property type="entry name" value="NADH-UBIQUINONE OXIDOREDUCTASE ASHI SUBUNIT"/>
    <property type="match status" value="1"/>
</dbReference>
<feature type="signal peptide" evidence="2">
    <location>
        <begin position="1"/>
        <end position="23"/>
    </location>
</feature>
<name>A0ABR3GCC4_9PEZI</name>
<reference evidence="3 4" key="1">
    <citation type="submission" date="2024-02" db="EMBL/GenBank/DDBJ databases">
        <title>Discinaceae phylogenomics.</title>
        <authorList>
            <person name="Dirks A.C."/>
            <person name="James T.Y."/>
        </authorList>
    </citation>
    <scope>NUCLEOTIDE SEQUENCE [LARGE SCALE GENOMIC DNA]</scope>
    <source>
        <strain evidence="3 4">ACD0624</strain>
    </source>
</reference>
<dbReference type="Pfam" id="PF05821">
    <property type="entry name" value="NDUF_B8"/>
    <property type="match status" value="1"/>
</dbReference>
<keyword evidence="1" id="KW-1133">Transmembrane helix</keyword>
<evidence type="ECO:0000313" key="4">
    <source>
        <dbReference type="Proteomes" id="UP001447188"/>
    </source>
</evidence>
<feature type="chain" id="PRO_5047325558" description="NADH dehydrogenase [ubiquinone] 1 beta subcomplex subunit 8, mitochondrial" evidence="2">
    <location>
        <begin position="24"/>
        <end position="166"/>
    </location>
</feature>
<keyword evidence="1" id="KW-0812">Transmembrane</keyword>
<evidence type="ECO:0000256" key="2">
    <source>
        <dbReference type="SAM" id="SignalP"/>
    </source>
</evidence>
<dbReference type="Proteomes" id="UP001447188">
    <property type="component" value="Unassembled WGS sequence"/>
</dbReference>
<gene>
    <name evidence="3" type="ORF">Q9L58_007503</name>
</gene>
<proteinExistence type="predicted"/>
<organism evidence="3 4">
    <name type="scientific">Discina gigas</name>
    <dbReference type="NCBI Taxonomy" id="1032678"/>
    <lineage>
        <taxon>Eukaryota</taxon>
        <taxon>Fungi</taxon>
        <taxon>Dikarya</taxon>
        <taxon>Ascomycota</taxon>
        <taxon>Pezizomycotina</taxon>
        <taxon>Pezizomycetes</taxon>
        <taxon>Pezizales</taxon>
        <taxon>Discinaceae</taxon>
        <taxon>Discina</taxon>
    </lineage>
</organism>
<protein>
    <recommendedName>
        <fullName evidence="5">NADH dehydrogenase [ubiquinone] 1 beta subcomplex subunit 8, mitochondrial</fullName>
    </recommendedName>
</protein>
<sequence>MLARRLALSRPLAARLLPVVAVATTRTFQGAGFPKPPTGPYVYPVYTEEGDPEMNGGYVNPPPEKRQFRDPYADWWDKQGRRNYGEPLNEDDDILGRFSPEEYTWTTSRKGLVMFGTFVLTFSGFCGVVYNLYPDKPAVPRRFPHDGLLEALGGPGGQPALSDRDE</sequence>
<feature type="transmembrane region" description="Helical" evidence="1">
    <location>
        <begin position="112"/>
        <end position="133"/>
    </location>
</feature>
<evidence type="ECO:0000313" key="3">
    <source>
        <dbReference type="EMBL" id="KAL0633613.1"/>
    </source>
</evidence>
<evidence type="ECO:0008006" key="5">
    <source>
        <dbReference type="Google" id="ProtNLM"/>
    </source>
</evidence>
<accession>A0ABR3GCC4</accession>
<dbReference type="InterPro" id="IPR008699">
    <property type="entry name" value="NDUFB8"/>
</dbReference>